<keyword evidence="5" id="KW-0964">Secreted</keyword>
<dbReference type="Proteomes" id="UP000031443">
    <property type="component" value="Unassembled WGS sequence"/>
</dbReference>
<evidence type="ECO:0000256" key="20">
    <source>
        <dbReference type="ARBA" id="ARBA00080062"/>
    </source>
</evidence>
<keyword evidence="7 23" id="KW-0808">Transferase</keyword>
<keyword evidence="8 22" id="KW-0812">Transmembrane</keyword>
<dbReference type="GO" id="GO:0005576">
    <property type="term" value="C:extracellular region"/>
    <property type="evidence" value="ECO:0007669"/>
    <property type="project" value="UniProtKB-SubCell"/>
</dbReference>
<evidence type="ECO:0000256" key="9">
    <source>
        <dbReference type="ARBA" id="ARBA00022968"/>
    </source>
</evidence>
<keyword evidence="13" id="KW-1015">Disulfide bond</keyword>
<evidence type="ECO:0000256" key="4">
    <source>
        <dbReference type="ARBA" id="ARBA00006003"/>
    </source>
</evidence>
<keyword evidence="10 22" id="KW-1133">Transmembrane helix</keyword>
<evidence type="ECO:0000256" key="11">
    <source>
        <dbReference type="ARBA" id="ARBA00023034"/>
    </source>
</evidence>
<evidence type="ECO:0000256" key="10">
    <source>
        <dbReference type="ARBA" id="ARBA00022989"/>
    </source>
</evidence>
<evidence type="ECO:0000313" key="23">
    <source>
        <dbReference type="EMBL" id="EMP31378.1"/>
    </source>
</evidence>
<dbReference type="PANTHER" id="PTHR46059:SF2">
    <property type="entry name" value="BETA-GALACTOSIDE ALPHA-2,6-SIALYLTRANSFERASE 1"/>
    <property type="match status" value="1"/>
</dbReference>
<dbReference type="PANTHER" id="PTHR46059">
    <property type="entry name" value="BETA-GALACTOSIDE ALPHA-2,6-SIALYLTRANSFERASE"/>
    <property type="match status" value="1"/>
</dbReference>
<proteinExistence type="inferred from homology"/>
<comment type="catalytic activity">
    <reaction evidence="15">
        <text>a beta-D-galactoside + CMP-N-acetyl-beta-neuraminate = an N-acetyl-alpha-neuraminyl-(2-&gt;6)-beta-D-galactosyl derivative + CMP + H(+)</text>
        <dbReference type="Rhea" id="RHEA:52104"/>
        <dbReference type="ChEBI" id="CHEBI:15378"/>
        <dbReference type="ChEBI" id="CHEBI:28034"/>
        <dbReference type="ChEBI" id="CHEBI:57812"/>
        <dbReference type="ChEBI" id="CHEBI:60377"/>
        <dbReference type="ChEBI" id="CHEBI:136398"/>
        <dbReference type="EC" id="2.4.3.1"/>
    </reaction>
</comment>
<evidence type="ECO:0000256" key="17">
    <source>
        <dbReference type="ARBA" id="ARBA00069321"/>
    </source>
</evidence>
<dbReference type="EC" id="2.4.3.1" evidence="16"/>
<dbReference type="CDD" id="cd23985">
    <property type="entry name" value="GT29_ST6GAL1"/>
    <property type="match status" value="1"/>
</dbReference>
<dbReference type="GO" id="GO:0032580">
    <property type="term" value="C:Golgi cisterna membrane"/>
    <property type="evidence" value="ECO:0007669"/>
    <property type="project" value="UniProtKB-SubCell"/>
</dbReference>
<keyword evidence="11" id="KW-0333">Golgi apparatus</keyword>
<evidence type="ECO:0000256" key="1">
    <source>
        <dbReference type="ARBA" id="ARBA00004447"/>
    </source>
</evidence>
<accession>M7BH26</accession>
<evidence type="ECO:0000256" key="13">
    <source>
        <dbReference type="ARBA" id="ARBA00023157"/>
    </source>
</evidence>
<organism evidence="23 24">
    <name type="scientific">Chelonia mydas</name>
    <name type="common">Green sea-turtle</name>
    <name type="synonym">Chelonia agassizi</name>
    <dbReference type="NCBI Taxonomy" id="8469"/>
    <lineage>
        <taxon>Eukaryota</taxon>
        <taxon>Metazoa</taxon>
        <taxon>Chordata</taxon>
        <taxon>Craniata</taxon>
        <taxon>Vertebrata</taxon>
        <taxon>Euteleostomi</taxon>
        <taxon>Archelosauria</taxon>
        <taxon>Testudinata</taxon>
        <taxon>Testudines</taxon>
        <taxon>Cryptodira</taxon>
        <taxon>Durocryptodira</taxon>
        <taxon>Americhelydia</taxon>
        <taxon>Chelonioidea</taxon>
        <taxon>Cheloniidae</taxon>
        <taxon>Chelonia</taxon>
    </lineage>
</organism>
<dbReference type="STRING" id="8469.M7BH26"/>
<dbReference type="InterPro" id="IPR038578">
    <property type="entry name" value="GT29-like_sf"/>
</dbReference>
<keyword evidence="24" id="KW-1185">Reference proteome</keyword>
<gene>
    <name evidence="23" type="ORF">UY3_11507</name>
</gene>
<feature type="transmembrane region" description="Helical" evidence="22">
    <location>
        <begin position="6"/>
        <end position="26"/>
    </location>
</feature>
<keyword evidence="14" id="KW-0325">Glycoprotein</keyword>
<comment type="subcellular location">
    <subcellularLocation>
        <location evidence="1">Golgi apparatus</location>
        <location evidence="1">Golgi stack membrane</location>
        <topology evidence="1">Single-pass type II membrane protein</topology>
    </subcellularLocation>
    <subcellularLocation>
        <location evidence="2">Secreted</location>
    </subcellularLocation>
</comment>
<comment type="similarity">
    <text evidence="4">Belongs to the glycosyltransferase 29 family.</text>
</comment>
<evidence type="ECO:0000256" key="6">
    <source>
        <dbReference type="ARBA" id="ARBA00022676"/>
    </source>
</evidence>
<evidence type="ECO:0000256" key="12">
    <source>
        <dbReference type="ARBA" id="ARBA00023136"/>
    </source>
</evidence>
<dbReference type="FunFam" id="3.90.1480.20:FF:000012">
    <property type="entry name" value="ST6 beta-galactoside alpha-2,6-sialyltransferase 1"/>
    <property type="match status" value="1"/>
</dbReference>
<evidence type="ECO:0000256" key="21">
    <source>
        <dbReference type="PIRSR" id="PIRSR005557-2"/>
    </source>
</evidence>
<dbReference type="GO" id="GO:0018279">
    <property type="term" value="P:protein N-linked glycosylation via asparagine"/>
    <property type="evidence" value="ECO:0007669"/>
    <property type="project" value="TreeGrafter"/>
</dbReference>
<dbReference type="Gene3D" id="3.90.1480.20">
    <property type="entry name" value="Glycosyl transferase family 29"/>
    <property type="match status" value="1"/>
</dbReference>
<name>M7BH26_CHEMY</name>
<dbReference type="InterPro" id="IPR001675">
    <property type="entry name" value="Glyco_trans_29"/>
</dbReference>
<evidence type="ECO:0000256" key="3">
    <source>
        <dbReference type="ARBA" id="ARBA00004922"/>
    </source>
</evidence>
<sequence length="421" mass="48399">MVAINLLKKFVYGLLLLIVVLTICLWRETRKGYYVPFKTESKSFQILRALGKGDVFTSRLLSSKPVSEKGQLSVALLVKLDKVNGSISPTPPGNNAVVKSKKSVLSVNVWNEESSSKNLIPRLQKVKNNYQSMNKYNVTYKGRRNTTRLSPEKLLCQLRDRVNVTMIHGSDGPFNTSEWQKYLPEKNLSQEVGHFRQCAVVSSAGALKSSHLGPEIDTHDAVLRFNAAPTIGFQSDVGEKTTIRLVNSQLVTVKEQKFLTDILYNTGILIVWDPAPYHAEIHQWYRKPDYNFFANYKEYRTRHPKQPFYILNPKMQWELWDILQENSLEDIQPNPPSSGMLGIVIMMTLCDEVNIYEFLPSKRQTDICHYYQRYHDYACTMGAYHPLLFEKNLVKRVNQGQNELIYTHGKVTLPGFRNMHC</sequence>
<evidence type="ECO:0000256" key="18">
    <source>
        <dbReference type="ARBA" id="ARBA00076526"/>
    </source>
</evidence>
<evidence type="ECO:0000313" key="24">
    <source>
        <dbReference type="Proteomes" id="UP000031443"/>
    </source>
</evidence>
<protein>
    <recommendedName>
        <fullName evidence="17">Beta-galactoside alpha-2,6-sialyltransferase 1</fullName>
        <ecNumber evidence="16">2.4.3.1</ecNumber>
    </recommendedName>
    <alternativeName>
        <fullName evidence="20">CMP-N-acetylneuraminate-beta-galactosamide-alpha-2,6-sialyltransferase 1</fullName>
    </alternativeName>
    <alternativeName>
        <fullName evidence="19">ST6Gal I</fullName>
    </alternativeName>
    <alternativeName>
        <fullName evidence="18">Sialyltransferase 1</fullName>
    </alternativeName>
</protein>
<dbReference type="PIRSF" id="PIRSF005557">
    <property type="entry name" value="Sialyl_trans"/>
    <property type="match status" value="1"/>
</dbReference>
<dbReference type="EMBL" id="KB545796">
    <property type="protein sequence ID" value="EMP31378.1"/>
    <property type="molecule type" value="Genomic_DNA"/>
</dbReference>
<keyword evidence="6 23" id="KW-0328">Glycosyltransferase</keyword>
<evidence type="ECO:0000256" key="7">
    <source>
        <dbReference type="ARBA" id="ARBA00022679"/>
    </source>
</evidence>
<evidence type="ECO:0000256" key="5">
    <source>
        <dbReference type="ARBA" id="ARBA00022525"/>
    </source>
</evidence>
<evidence type="ECO:0000256" key="15">
    <source>
        <dbReference type="ARBA" id="ARBA00034249"/>
    </source>
</evidence>
<keyword evidence="12 22" id="KW-0472">Membrane</keyword>
<dbReference type="Pfam" id="PF00777">
    <property type="entry name" value="Glyco_transf_29"/>
    <property type="match status" value="1"/>
</dbReference>
<keyword evidence="9" id="KW-0735">Signal-anchor</keyword>
<dbReference type="InterPro" id="IPR012163">
    <property type="entry name" value="Sialyl_trans"/>
</dbReference>
<dbReference type="AlphaFoldDB" id="M7BH26"/>
<evidence type="ECO:0000256" key="22">
    <source>
        <dbReference type="SAM" id="Phobius"/>
    </source>
</evidence>
<dbReference type="GO" id="GO:0097503">
    <property type="term" value="P:sialylation"/>
    <property type="evidence" value="ECO:0007669"/>
    <property type="project" value="TreeGrafter"/>
</dbReference>
<evidence type="ECO:0000256" key="2">
    <source>
        <dbReference type="ARBA" id="ARBA00004613"/>
    </source>
</evidence>
<evidence type="ECO:0000256" key="8">
    <source>
        <dbReference type="ARBA" id="ARBA00022692"/>
    </source>
</evidence>
<comment type="pathway">
    <text evidence="3">Protein modification; protein glycosylation.</text>
</comment>
<reference evidence="24" key="1">
    <citation type="journal article" date="2013" name="Nat. Genet.">
        <title>The draft genomes of soft-shell turtle and green sea turtle yield insights into the development and evolution of the turtle-specific body plan.</title>
        <authorList>
            <person name="Wang Z."/>
            <person name="Pascual-Anaya J."/>
            <person name="Zadissa A."/>
            <person name="Li W."/>
            <person name="Niimura Y."/>
            <person name="Huang Z."/>
            <person name="Li C."/>
            <person name="White S."/>
            <person name="Xiong Z."/>
            <person name="Fang D."/>
            <person name="Wang B."/>
            <person name="Ming Y."/>
            <person name="Chen Y."/>
            <person name="Zheng Y."/>
            <person name="Kuraku S."/>
            <person name="Pignatelli M."/>
            <person name="Herrero J."/>
            <person name="Beal K."/>
            <person name="Nozawa M."/>
            <person name="Li Q."/>
            <person name="Wang J."/>
            <person name="Zhang H."/>
            <person name="Yu L."/>
            <person name="Shigenobu S."/>
            <person name="Wang J."/>
            <person name="Liu J."/>
            <person name="Flicek P."/>
            <person name="Searle S."/>
            <person name="Wang J."/>
            <person name="Kuratani S."/>
            <person name="Yin Y."/>
            <person name="Aken B."/>
            <person name="Zhang G."/>
            <person name="Irie N."/>
        </authorList>
    </citation>
    <scope>NUCLEOTIDE SEQUENCE [LARGE SCALE GENOMIC DNA]</scope>
</reference>
<evidence type="ECO:0000256" key="19">
    <source>
        <dbReference type="ARBA" id="ARBA00076676"/>
    </source>
</evidence>
<dbReference type="eggNOG" id="KOG2692">
    <property type="taxonomic scope" value="Eukaryota"/>
</dbReference>
<evidence type="ECO:0000256" key="14">
    <source>
        <dbReference type="ARBA" id="ARBA00023180"/>
    </source>
</evidence>
<dbReference type="GO" id="GO:0003835">
    <property type="term" value="F:beta-galactoside alpha-2,6-sialyltransferase activity"/>
    <property type="evidence" value="ECO:0007669"/>
    <property type="project" value="UniProtKB-EC"/>
</dbReference>
<feature type="disulfide bond" evidence="21">
    <location>
        <begin position="198"/>
        <end position="350"/>
    </location>
</feature>
<evidence type="ECO:0000256" key="16">
    <source>
        <dbReference type="ARBA" id="ARBA00034329"/>
    </source>
</evidence>